<feature type="transmembrane region" description="Helical" evidence="5">
    <location>
        <begin position="251"/>
        <end position="273"/>
    </location>
</feature>
<dbReference type="Gene3D" id="3.40.1710.10">
    <property type="entry name" value="abc type-2 transporter like domain"/>
    <property type="match status" value="1"/>
</dbReference>
<evidence type="ECO:0000256" key="3">
    <source>
        <dbReference type="ARBA" id="ARBA00022989"/>
    </source>
</evidence>
<accession>A0ABD4EJ39</accession>
<dbReference type="GO" id="GO:0016020">
    <property type="term" value="C:membrane"/>
    <property type="evidence" value="ECO:0007669"/>
    <property type="project" value="UniProtKB-SubCell"/>
</dbReference>
<evidence type="ECO:0000256" key="2">
    <source>
        <dbReference type="ARBA" id="ARBA00022692"/>
    </source>
</evidence>
<dbReference type="InterPro" id="IPR013525">
    <property type="entry name" value="ABC2_TM"/>
</dbReference>
<feature type="transmembrane region" description="Helical" evidence="5">
    <location>
        <begin position="375"/>
        <end position="395"/>
    </location>
</feature>
<dbReference type="AlphaFoldDB" id="A0ABD4EJ39"/>
<evidence type="ECO:0000256" key="4">
    <source>
        <dbReference type="ARBA" id="ARBA00023136"/>
    </source>
</evidence>
<evidence type="ECO:0000313" key="8">
    <source>
        <dbReference type="Proteomes" id="UP000070063"/>
    </source>
</evidence>
<keyword evidence="4 5" id="KW-0472">Membrane</keyword>
<dbReference type="Proteomes" id="UP000070063">
    <property type="component" value="Unassembled WGS sequence"/>
</dbReference>
<comment type="caution">
    <text evidence="7">The sequence shown here is derived from an EMBL/GenBank/DDBJ whole genome shotgun (WGS) entry which is preliminary data.</text>
</comment>
<comment type="subcellular location">
    <subcellularLocation>
        <location evidence="1">Membrane</location>
        <topology evidence="1">Multi-pass membrane protein</topology>
    </subcellularLocation>
</comment>
<feature type="domain" description="ABC-2 type transporter transmembrane" evidence="6">
    <location>
        <begin position="26"/>
        <end position="390"/>
    </location>
</feature>
<name>A0ABD4EJ39_STALU</name>
<organism evidence="7 8">
    <name type="scientific">Staphylococcus lugdunensis</name>
    <dbReference type="NCBI Taxonomy" id="28035"/>
    <lineage>
        <taxon>Bacteria</taxon>
        <taxon>Bacillati</taxon>
        <taxon>Bacillota</taxon>
        <taxon>Bacilli</taxon>
        <taxon>Bacillales</taxon>
        <taxon>Staphylococcaceae</taxon>
        <taxon>Staphylococcus</taxon>
    </lineage>
</organism>
<protein>
    <recommendedName>
        <fullName evidence="6">ABC-2 type transporter transmembrane domain-containing protein</fullName>
    </recommendedName>
</protein>
<gene>
    <name evidence="7" type="ORF">HMPREF3225_00019</name>
</gene>
<evidence type="ECO:0000259" key="6">
    <source>
        <dbReference type="Pfam" id="PF12698"/>
    </source>
</evidence>
<reference evidence="7 8" key="1">
    <citation type="submission" date="2016-01" db="EMBL/GenBank/DDBJ databases">
        <authorList>
            <person name="Mitreva M."/>
            <person name="Pepin K.H."/>
            <person name="Mihindukulasuriya K.A."/>
            <person name="Fulton R."/>
            <person name="Fronick C."/>
            <person name="O'Laughlin M."/>
            <person name="Miner T."/>
            <person name="Herter B."/>
            <person name="Rosa B.A."/>
            <person name="Cordes M."/>
            <person name="Tomlinson C."/>
            <person name="Wollam A."/>
            <person name="Palsikar V.B."/>
            <person name="Mardis E.R."/>
            <person name="Wilson R.K."/>
        </authorList>
    </citation>
    <scope>NUCLEOTIDE SEQUENCE [LARGE SCALE GENOMIC DNA]</scope>
    <source>
        <strain evidence="7 8">MJR7738</strain>
    </source>
</reference>
<feature type="transmembrane region" description="Helical" evidence="5">
    <location>
        <begin position="293"/>
        <end position="310"/>
    </location>
</feature>
<dbReference type="Pfam" id="PF12698">
    <property type="entry name" value="ABC2_membrane_3"/>
    <property type="match status" value="1"/>
</dbReference>
<evidence type="ECO:0000313" key="7">
    <source>
        <dbReference type="EMBL" id="KXA40582.1"/>
    </source>
</evidence>
<feature type="transmembrane region" description="Helical" evidence="5">
    <location>
        <begin position="207"/>
        <end position="230"/>
    </location>
</feature>
<keyword evidence="2 5" id="KW-0812">Transmembrane</keyword>
<feature type="transmembrane region" description="Helical" evidence="5">
    <location>
        <begin position="27"/>
        <end position="50"/>
    </location>
</feature>
<proteinExistence type="predicted"/>
<evidence type="ECO:0000256" key="1">
    <source>
        <dbReference type="ARBA" id="ARBA00004141"/>
    </source>
</evidence>
<sequence>MIKYGRSGQMKSIQLFHIYHSFLLKKWYLFVYLILIVLSLVLALTAVQYANQEDKGFRLGIVDKDHSKETQLILGSVGKGSNFGKHVTLKQYSEKTAKQRLSKHELDGYFVFDKGMTHAFYHQGQLPITVYTYDQQSTKSIVISQLTHSVYDRLMLSMGGILSYTHLTEKPSSQDMVMLMTDLLFTGLNRVNAFNYEPVKVYDTGSYYVVTGYLLSIFILCLSLFSVLKMNQETALKERLQLFHFSFEKLTFVRGAIAWFYSMIWAILGFLWINHTLDGSFESYNWPTVAIQLTYFVTFLVMLLILIELISKNWMNLLLKCVLTLIFIVFSGITVPTIFFQHSFNSILATQPFSLVTNQMLEITLNNFILDTHPAFYISFIAVALALCVVAVWRYRR</sequence>
<evidence type="ECO:0000256" key="5">
    <source>
        <dbReference type="SAM" id="Phobius"/>
    </source>
</evidence>
<keyword evidence="3 5" id="KW-1133">Transmembrane helix</keyword>
<dbReference type="EMBL" id="LRQI01000002">
    <property type="protein sequence ID" value="KXA40582.1"/>
    <property type="molecule type" value="Genomic_DNA"/>
</dbReference>
<feature type="transmembrane region" description="Helical" evidence="5">
    <location>
        <begin position="317"/>
        <end position="340"/>
    </location>
</feature>